<keyword evidence="3 5" id="KW-0698">rRNA processing</keyword>
<comment type="subcellular location">
    <subcellularLocation>
        <location evidence="5">Cytoplasm</location>
    </subcellularLocation>
</comment>
<evidence type="ECO:0000259" key="7">
    <source>
        <dbReference type="Pfam" id="PF24986"/>
    </source>
</evidence>
<evidence type="ECO:0000256" key="1">
    <source>
        <dbReference type="ARBA" id="ARBA00022490"/>
    </source>
</evidence>
<comment type="subunit">
    <text evidence="5">Binds ribosomal protein uS19.</text>
</comment>
<feature type="domain" description="RimM N-terminal" evidence="6">
    <location>
        <begin position="12"/>
        <end position="92"/>
    </location>
</feature>
<dbReference type="AlphaFoldDB" id="A0A8J6TVX2"/>
<dbReference type="GO" id="GO:0006364">
    <property type="term" value="P:rRNA processing"/>
    <property type="evidence" value="ECO:0007669"/>
    <property type="project" value="UniProtKB-UniRule"/>
</dbReference>
<dbReference type="EMBL" id="JACNFK010000028">
    <property type="protein sequence ID" value="MBC8519840.1"/>
    <property type="molecule type" value="Genomic_DNA"/>
</dbReference>
<dbReference type="GO" id="GO:0005840">
    <property type="term" value="C:ribosome"/>
    <property type="evidence" value="ECO:0007669"/>
    <property type="project" value="InterPro"/>
</dbReference>
<dbReference type="Pfam" id="PF01782">
    <property type="entry name" value="RimM"/>
    <property type="match status" value="1"/>
</dbReference>
<gene>
    <name evidence="5 8" type="primary">rimM</name>
    <name evidence="8" type="ORF">H8D24_05485</name>
</gene>
<dbReference type="InterPro" id="IPR036976">
    <property type="entry name" value="RimM_N_sf"/>
</dbReference>
<dbReference type="InterPro" id="IPR011961">
    <property type="entry name" value="RimM"/>
</dbReference>
<evidence type="ECO:0000313" key="8">
    <source>
        <dbReference type="EMBL" id="MBC8519840.1"/>
    </source>
</evidence>
<comment type="similarity">
    <text evidence="5">Belongs to the RimM family.</text>
</comment>
<dbReference type="Proteomes" id="UP000654401">
    <property type="component" value="Unassembled WGS sequence"/>
</dbReference>
<dbReference type="InterPro" id="IPR002676">
    <property type="entry name" value="RimM_N"/>
</dbReference>
<protein>
    <recommendedName>
        <fullName evidence="5">Ribosome maturation factor RimM</fullName>
    </recommendedName>
</protein>
<dbReference type="Pfam" id="PF24986">
    <property type="entry name" value="PRC_RimM"/>
    <property type="match status" value="1"/>
</dbReference>
<evidence type="ECO:0000259" key="6">
    <source>
        <dbReference type="Pfam" id="PF01782"/>
    </source>
</evidence>
<evidence type="ECO:0000256" key="4">
    <source>
        <dbReference type="ARBA" id="ARBA00023186"/>
    </source>
</evidence>
<dbReference type="InterPro" id="IPR009000">
    <property type="entry name" value="Transl_B-barrel_sf"/>
</dbReference>
<comment type="domain">
    <text evidence="5">The PRC barrel domain binds ribosomal protein uS19.</text>
</comment>
<dbReference type="InterPro" id="IPR056792">
    <property type="entry name" value="PRC_RimM"/>
</dbReference>
<dbReference type="Gene3D" id="2.40.30.60">
    <property type="entry name" value="RimM"/>
    <property type="match status" value="1"/>
</dbReference>
<dbReference type="GO" id="GO:0042274">
    <property type="term" value="P:ribosomal small subunit biogenesis"/>
    <property type="evidence" value="ECO:0007669"/>
    <property type="project" value="UniProtKB-UniRule"/>
</dbReference>
<dbReference type="GO" id="GO:0043022">
    <property type="term" value="F:ribosome binding"/>
    <property type="evidence" value="ECO:0007669"/>
    <property type="project" value="InterPro"/>
</dbReference>
<sequence length="171" mass="19515">MNKKSTDSLVLLGRVSGLFGVRGWVKIYSYTSPRENILRYRKWLLTINGEQREFVVKQGKRHGKGVVVLLDGFNDRTAAEELIGVDISVRRDALEKLTDDEYYWSDLIGCQVINSDDGVLGEVSDLMETGANDVMVISGEDKDVLIPFVNQWVTEVDLEEKRITVEWRLDF</sequence>
<dbReference type="GO" id="GO:0005737">
    <property type="term" value="C:cytoplasm"/>
    <property type="evidence" value="ECO:0007669"/>
    <property type="project" value="UniProtKB-SubCell"/>
</dbReference>
<evidence type="ECO:0000313" key="9">
    <source>
        <dbReference type="Proteomes" id="UP000654401"/>
    </source>
</evidence>
<keyword evidence="2 5" id="KW-0690">Ribosome biogenesis</keyword>
<dbReference type="HAMAP" id="MF_00014">
    <property type="entry name" value="Ribosome_mat_RimM"/>
    <property type="match status" value="1"/>
</dbReference>
<evidence type="ECO:0000256" key="5">
    <source>
        <dbReference type="HAMAP-Rule" id="MF_00014"/>
    </source>
</evidence>
<accession>A0A8J6TVX2</accession>
<organism evidence="8 9">
    <name type="scientific">Candidatus Thiopontia autotrophica</name>
    <dbReference type="NCBI Taxonomy" id="2841688"/>
    <lineage>
        <taxon>Bacteria</taxon>
        <taxon>Pseudomonadati</taxon>
        <taxon>Pseudomonadota</taxon>
        <taxon>Gammaproteobacteria</taxon>
        <taxon>Candidatus Thiopontia</taxon>
    </lineage>
</organism>
<name>A0A8J6TVX2_9GAMM</name>
<dbReference type="SUPFAM" id="SSF50346">
    <property type="entry name" value="PRC-barrel domain"/>
    <property type="match status" value="1"/>
</dbReference>
<dbReference type="InterPro" id="IPR011033">
    <property type="entry name" value="PRC_barrel-like_sf"/>
</dbReference>
<dbReference type="PANTHER" id="PTHR33692:SF1">
    <property type="entry name" value="RIBOSOME MATURATION FACTOR RIMM"/>
    <property type="match status" value="1"/>
</dbReference>
<proteinExistence type="inferred from homology"/>
<keyword evidence="4 5" id="KW-0143">Chaperone</keyword>
<dbReference type="SUPFAM" id="SSF50447">
    <property type="entry name" value="Translation proteins"/>
    <property type="match status" value="1"/>
</dbReference>
<evidence type="ECO:0000256" key="2">
    <source>
        <dbReference type="ARBA" id="ARBA00022517"/>
    </source>
</evidence>
<dbReference type="Gene3D" id="2.30.30.240">
    <property type="entry name" value="PRC-barrel domain"/>
    <property type="match status" value="1"/>
</dbReference>
<keyword evidence="1 5" id="KW-0963">Cytoplasm</keyword>
<reference evidence="8 9" key="1">
    <citation type="submission" date="2020-08" db="EMBL/GenBank/DDBJ databases">
        <title>Bridging the membrane lipid divide: bacteria of the FCB group superphylum have the potential to synthesize archaeal ether lipids.</title>
        <authorList>
            <person name="Villanueva L."/>
            <person name="Von Meijenfeldt F.A.B."/>
            <person name="Westbye A.B."/>
            <person name="Yadav S."/>
            <person name="Hopmans E.C."/>
            <person name="Dutilh B.E."/>
            <person name="Sinninghe Damste J.S."/>
        </authorList>
    </citation>
    <scope>NUCLEOTIDE SEQUENCE [LARGE SCALE GENOMIC DNA]</scope>
    <source>
        <strain evidence="8">NIOZ-UU100</strain>
    </source>
</reference>
<dbReference type="NCBIfam" id="TIGR02273">
    <property type="entry name" value="16S_RimM"/>
    <property type="match status" value="1"/>
</dbReference>
<evidence type="ECO:0000256" key="3">
    <source>
        <dbReference type="ARBA" id="ARBA00022552"/>
    </source>
</evidence>
<dbReference type="PANTHER" id="PTHR33692">
    <property type="entry name" value="RIBOSOME MATURATION FACTOR RIMM"/>
    <property type="match status" value="1"/>
</dbReference>
<comment type="function">
    <text evidence="5">An accessory protein needed during the final step in the assembly of 30S ribosomal subunit, possibly for assembly of the head region. Essential for efficient processing of 16S rRNA. May be needed both before and after RbfA during the maturation of 16S rRNA. It has affinity for free ribosomal 30S subunits but not for 70S ribosomes.</text>
</comment>
<comment type="caution">
    <text evidence="8">The sequence shown here is derived from an EMBL/GenBank/DDBJ whole genome shotgun (WGS) entry which is preliminary data.</text>
</comment>
<feature type="domain" description="Ribosome maturation factor RimM PRC barrel" evidence="7">
    <location>
        <begin position="104"/>
        <end position="170"/>
    </location>
</feature>